<evidence type="ECO:0000313" key="4">
    <source>
        <dbReference type="Proteomes" id="UP000430120"/>
    </source>
</evidence>
<accession>A0A643FFZ8</accession>
<proteinExistence type="predicted"/>
<feature type="signal peptide" evidence="2">
    <location>
        <begin position="1"/>
        <end position="25"/>
    </location>
</feature>
<evidence type="ECO:0008006" key="5">
    <source>
        <dbReference type="Google" id="ProtNLM"/>
    </source>
</evidence>
<dbReference type="EMBL" id="VZPB01000005">
    <property type="protein sequence ID" value="KAB0584574.1"/>
    <property type="molecule type" value="Genomic_DNA"/>
</dbReference>
<keyword evidence="4" id="KW-1185">Reference proteome</keyword>
<keyword evidence="2" id="KW-0732">Signal</keyword>
<dbReference type="AlphaFoldDB" id="A0A643FFZ8"/>
<dbReference type="Proteomes" id="UP000430120">
    <property type="component" value="Unassembled WGS sequence"/>
</dbReference>
<comment type="caution">
    <text evidence="3">The sequence shown here is derived from an EMBL/GenBank/DDBJ whole genome shotgun (WGS) entry which is preliminary data.</text>
</comment>
<evidence type="ECO:0000256" key="1">
    <source>
        <dbReference type="SAM" id="MobiDB-lite"/>
    </source>
</evidence>
<evidence type="ECO:0000256" key="2">
    <source>
        <dbReference type="SAM" id="SignalP"/>
    </source>
</evidence>
<protein>
    <recommendedName>
        <fullName evidence="5">DUF4148 domain-containing protein</fullName>
    </recommendedName>
</protein>
<dbReference type="PROSITE" id="PS51257">
    <property type="entry name" value="PROKAR_LIPOPROTEIN"/>
    <property type="match status" value="1"/>
</dbReference>
<feature type="region of interest" description="Disordered" evidence="1">
    <location>
        <begin position="79"/>
        <end position="121"/>
    </location>
</feature>
<dbReference type="OrthoDB" id="121460at2"/>
<gene>
    <name evidence="3" type="ORF">F7Q92_03420</name>
</gene>
<sequence length="121" mass="13179">MIRKTSVLSLAVAGFIACASFAASAQTATPPERGASTPHIKLRQQREAARINQGATSGELTQRETTRLDNQQQHIDNMETKAAADGSVTTQERARIRSAERRANRDIARKTHNQRAASAPQ</sequence>
<organism evidence="3 4">
    <name type="scientific">Ideonella dechloratans</name>
    <dbReference type="NCBI Taxonomy" id="36863"/>
    <lineage>
        <taxon>Bacteria</taxon>
        <taxon>Pseudomonadati</taxon>
        <taxon>Pseudomonadota</taxon>
        <taxon>Betaproteobacteria</taxon>
        <taxon>Burkholderiales</taxon>
        <taxon>Sphaerotilaceae</taxon>
        <taxon>Ideonella</taxon>
    </lineage>
</organism>
<reference evidence="3 4" key="1">
    <citation type="submission" date="2019-09" db="EMBL/GenBank/DDBJ databases">
        <title>Draft genome sequences of 48 bacterial type strains from the CCUG.</title>
        <authorList>
            <person name="Tunovic T."/>
            <person name="Pineiro-Iglesias B."/>
            <person name="Unosson C."/>
            <person name="Inganas E."/>
            <person name="Ohlen M."/>
            <person name="Cardew S."/>
            <person name="Jensie-Markopoulos S."/>
            <person name="Salva-Serra F."/>
            <person name="Jaen-Luchoro D."/>
            <person name="Karlsson R."/>
            <person name="Svensson-Stadler L."/>
            <person name="Chun J."/>
            <person name="Moore E."/>
        </authorList>
    </citation>
    <scope>NUCLEOTIDE SEQUENCE [LARGE SCALE GENOMIC DNA]</scope>
    <source>
        <strain evidence="3 4">CCUG 30977</strain>
    </source>
</reference>
<feature type="region of interest" description="Disordered" evidence="1">
    <location>
        <begin position="24"/>
        <end position="65"/>
    </location>
</feature>
<feature type="compositionally biased region" description="Basic and acidic residues" evidence="1">
    <location>
        <begin position="92"/>
        <end position="109"/>
    </location>
</feature>
<feature type="chain" id="PRO_5024814385" description="DUF4148 domain-containing protein" evidence="2">
    <location>
        <begin position="26"/>
        <end position="121"/>
    </location>
</feature>
<dbReference type="RefSeq" id="WP_151122514.1">
    <property type="nucleotide sequence ID" value="NZ_CP088081.1"/>
</dbReference>
<name>A0A643FFZ8_IDEDE</name>
<evidence type="ECO:0000313" key="3">
    <source>
        <dbReference type="EMBL" id="KAB0584574.1"/>
    </source>
</evidence>